<dbReference type="Pfam" id="PF13350">
    <property type="entry name" value="Y_phosphatase3"/>
    <property type="match status" value="1"/>
</dbReference>
<dbReference type="EMBL" id="JACHBG010000007">
    <property type="protein sequence ID" value="MBB6486326.1"/>
    <property type="molecule type" value="Genomic_DNA"/>
</dbReference>
<evidence type="ECO:0000313" key="2">
    <source>
        <dbReference type="Proteomes" id="UP000565576"/>
    </source>
</evidence>
<dbReference type="GO" id="GO:0004721">
    <property type="term" value="F:phosphoprotein phosphatase activity"/>
    <property type="evidence" value="ECO:0007669"/>
    <property type="project" value="InterPro"/>
</dbReference>
<dbReference type="RefSeq" id="WP_184706166.1">
    <property type="nucleotide sequence ID" value="NZ_JACHBG010000007.1"/>
</dbReference>
<dbReference type="Gene3D" id="3.90.190.10">
    <property type="entry name" value="Protein tyrosine phosphatase superfamily"/>
    <property type="match status" value="1"/>
</dbReference>
<reference evidence="1 2" key="1">
    <citation type="submission" date="2020-08" db="EMBL/GenBank/DDBJ databases">
        <title>Genomic Encyclopedia of Type Strains, Phase IV (KMG-V): Genome sequencing to study the core and pangenomes of soil and plant-associated prokaryotes.</title>
        <authorList>
            <person name="Whitman W."/>
        </authorList>
    </citation>
    <scope>NUCLEOTIDE SEQUENCE [LARGE SCALE GENOMIC DNA]</scope>
    <source>
        <strain evidence="1 2">SEMIA 4060</strain>
    </source>
</reference>
<protein>
    <submittedName>
        <fullName evidence="1">Uncharacterized protein</fullName>
    </submittedName>
</protein>
<gene>
    <name evidence="1" type="ORF">GGD46_003621</name>
</gene>
<name>A0A7X0ISG8_9HYPH</name>
<dbReference type="SUPFAM" id="SSF52799">
    <property type="entry name" value="(Phosphotyrosine protein) phosphatases II"/>
    <property type="match status" value="1"/>
</dbReference>
<dbReference type="Proteomes" id="UP000565576">
    <property type="component" value="Unassembled WGS sequence"/>
</dbReference>
<evidence type="ECO:0000313" key="1">
    <source>
        <dbReference type="EMBL" id="MBB6486326.1"/>
    </source>
</evidence>
<dbReference type="InterPro" id="IPR026893">
    <property type="entry name" value="Tyr/Ser_Pase_IphP-type"/>
</dbReference>
<accession>A0A7X0ISG8</accession>
<dbReference type="AlphaFoldDB" id="A0A7X0ISG8"/>
<organism evidence="1 2">
    <name type="scientific">Rhizobium lusitanum</name>
    <dbReference type="NCBI Taxonomy" id="293958"/>
    <lineage>
        <taxon>Bacteria</taxon>
        <taxon>Pseudomonadati</taxon>
        <taxon>Pseudomonadota</taxon>
        <taxon>Alphaproteobacteria</taxon>
        <taxon>Hyphomicrobiales</taxon>
        <taxon>Rhizobiaceae</taxon>
        <taxon>Rhizobium/Agrobacterium group</taxon>
        <taxon>Rhizobium</taxon>
    </lineage>
</organism>
<dbReference type="InterPro" id="IPR029021">
    <property type="entry name" value="Prot-tyrosine_phosphatase-like"/>
</dbReference>
<proteinExistence type="predicted"/>
<sequence length="60" mass="6656">MRLAQGGDIDKFCPLLACEPATMAATIAFIEEEYRSASDYLAWAGVPPEVIRRLEERLLG</sequence>
<comment type="caution">
    <text evidence="1">The sequence shown here is derived from an EMBL/GenBank/DDBJ whole genome shotgun (WGS) entry which is preliminary data.</text>
</comment>